<dbReference type="Gene3D" id="3.40.50.300">
    <property type="entry name" value="P-loop containing nucleotide triphosphate hydrolases"/>
    <property type="match status" value="1"/>
</dbReference>
<feature type="domain" description="Endonuclease GajA/Old nuclease/RecF-like AAA" evidence="1">
    <location>
        <begin position="2"/>
        <end position="138"/>
    </location>
</feature>
<protein>
    <submittedName>
        <fullName evidence="2">ATP-binding protein</fullName>
    </submittedName>
</protein>
<dbReference type="Proteomes" id="UP001430700">
    <property type="component" value="Unassembled WGS sequence"/>
</dbReference>
<name>A0ABS8M6C8_9FLAO</name>
<dbReference type="SUPFAM" id="SSF52540">
    <property type="entry name" value="P-loop containing nucleoside triphosphate hydrolases"/>
    <property type="match status" value="1"/>
</dbReference>
<gene>
    <name evidence="2" type="ORF">LNQ34_21725</name>
</gene>
<dbReference type="Pfam" id="PF13175">
    <property type="entry name" value="AAA_15"/>
    <property type="match status" value="2"/>
</dbReference>
<reference evidence="2" key="1">
    <citation type="submission" date="2021-11" db="EMBL/GenBank/DDBJ databases">
        <title>Description of novel Flavobacterium species.</title>
        <authorList>
            <person name="Saticioglu I.B."/>
            <person name="Ay H."/>
            <person name="Altun S."/>
            <person name="Duman M."/>
        </authorList>
    </citation>
    <scope>NUCLEOTIDE SEQUENCE</scope>
    <source>
        <strain evidence="2">F-126</strain>
    </source>
</reference>
<feature type="domain" description="Endonuclease GajA/Old nuclease/RecF-like AAA" evidence="1">
    <location>
        <begin position="189"/>
        <end position="293"/>
    </location>
</feature>
<proteinExistence type="predicted"/>
<dbReference type="InterPro" id="IPR027417">
    <property type="entry name" value="P-loop_NTPase"/>
</dbReference>
<sequence length="380" mass="43800">MEKLIVKNFGPIKEAEIDLTKYVVFIGDTSTGKSVLAKLISIFREFSNVLNNRVDNSEFLASFRDQLENYNIDFNCENSIIDYFDTDLHIRLFRNEVSVLNDSRKKMTLDDLEYFVKDKNIIESNEEMQIAIRSLSMRGQNIYIPAERILTSLVGASISGLWANNVALPNCFKDFAGKFEVARKRIRTKKYPEFDIAYFFNGHNQDFVRIGDNREIEVSLVQASSGIQSLIPLLLVLDFELLGGRIEPRLSFLIEEPELNLFPIKQKKLIDYIITGVNPTKYKVVITTHSPYVLSSLDTLMLAKNTFNEHLDLREKINSIVSEDKWIDYDDISVYEVKNDGKIYSIKNEEFRSIDTNAIDGVSDIISEEFDKLTELRYAQ</sequence>
<dbReference type="InterPro" id="IPR041685">
    <property type="entry name" value="AAA_GajA/Old/RecF-like"/>
</dbReference>
<dbReference type="RefSeq" id="WP_230001205.1">
    <property type="nucleotide sequence ID" value="NZ_JAJJMN010000002.1"/>
</dbReference>
<accession>A0ABS8M6C8</accession>
<keyword evidence="3" id="KW-1185">Reference proteome</keyword>
<evidence type="ECO:0000313" key="2">
    <source>
        <dbReference type="EMBL" id="MCC9020392.1"/>
    </source>
</evidence>
<dbReference type="InterPro" id="IPR051396">
    <property type="entry name" value="Bact_Antivir_Def_Nuclease"/>
</dbReference>
<organism evidence="2 3">
    <name type="scientific">Flavobacterium lipolyticum</name>
    <dbReference type="NCBI Taxonomy" id="2893754"/>
    <lineage>
        <taxon>Bacteria</taxon>
        <taxon>Pseudomonadati</taxon>
        <taxon>Bacteroidota</taxon>
        <taxon>Flavobacteriia</taxon>
        <taxon>Flavobacteriales</taxon>
        <taxon>Flavobacteriaceae</taxon>
        <taxon>Flavobacterium</taxon>
    </lineage>
</organism>
<dbReference type="PANTHER" id="PTHR43581:SF2">
    <property type="entry name" value="EXCINUCLEASE ATPASE SUBUNIT"/>
    <property type="match status" value="1"/>
</dbReference>
<keyword evidence="2" id="KW-0547">Nucleotide-binding</keyword>
<evidence type="ECO:0000259" key="1">
    <source>
        <dbReference type="Pfam" id="PF13175"/>
    </source>
</evidence>
<evidence type="ECO:0000313" key="3">
    <source>
        <dbReference type="Proteomes" id="UP001430700"/>
    </source>
</evidence>
<keyword evidence="2" id="KW-0067">ATP-binding</keyword>
<dbReference type="PANTHER" id="PTHR43581">
    <property type="entry name" value="ATP/GTP PHOSPHATASE"/>
    <property type="match status" value="1"/>
</dbReference>
<comment type="caution">
    <text evidence="2">The sequence shown here is derived from an EMBL/GenBank/DDBJ whole genome shotgun (WGS) entry which is preliminary data.</text>
</comment>
<dbReference type="GO" id="GO:0005524">
    <property type="term" value="F:ATP binding"/>
    <property type="evidence" value="ECO:0007669"/>
    <property type="project" value="UniProtKB-KW"/>
</dbReference>
<dbReference type="EMBL" id="JAJJMN010000002">
    <property type="protein sequence ID" value="MCC9020392.1"/>
    <property type="molecule type" value="Genomic_DNA"/>
</dbReference>